<accession>L7J4K8</accession>
<proteinExistence type="predicted"/>
<protein>
    <submittedName>
        <fullName evidence="1">Uncharacterized protein</fullName>
    </submittedName>
</protein>
<name>L7J4K8_PYRO1</name>
<gene>
    <name evidence="1" type="ORF">OOW_P131scaffold01010g3</name>
</gene>
<evidence type="ECO:0000313" key="1">
    <source>
        <dbReference type="EMBL" id="ELQ63088.1"/>
    </source>
</evidence>
<reference evidence="1" key="1">
    <citation type="journal article" date="2012" name="PLoS Genet.">
        <title>Comparative analysis of the genomes of two field isolates of the rice blast fungus Magnaporthe oryzae.</title>
        <authorList>
            <person name="Xue M."/>
            <person name="Yang J."/>
            <person name="Li Z."/>
            <person name="Hu S."/>
            <person name="Yao N."/>
            <person name="Dean R.A."/>
            <person name="Zhao W."/>
            <person name="Shen M."/>
            <person name="Zhang H."/>
            <person name="Li C."/>
            <person name="Liu L."/>
            <person name="Cao L."/>
            <person name="Xu X."/>
            <person name="Xing Y."/>
            <person name="Hsiang T."/>
            <person name="Zhang Z."/>
            <person name="Xu J.R."/>
            <person name="Peng Y.L."/>
        </authorList>
    </citation>
    <scope>NUCLEOTIDE SEQUENCE [LARGE SCALE GENOMIC DNA]</scope>
    <source>
        <strain evidence="1">P131</strain>
    </source>
</reference>
<sequence>MPWITQKVVDSWLGAVEGGHGHRGPHPHDTVDLVSQLELDAEVSIAFIDNIANRY</sequence>
<dbReference type="EMBL" id="JH794810">
    <property type="protein sequence ID" value="ELQ63088.1"/>
    <property type="molecule type" value="Genomic_DNA"/>
</dbReference>
<dbReference type="AlphaFoldDB" id="L7J4K8"/>
<organism>
    <name type="scientific">Pyricularia oryzae (strain P131)</name>
    <name type="common">Rice blast fungus</name>
    <name type="synonym">Magnaporthe oryzae</name>
    <dbReference type="NCBI Taxonomy" id="1143193"/>
    <lineage>
        <taxon>Eukaryota</taxon>
        <taxon>Fungi</taxon>
        <taxon>Dikarya</taxon>
        <taxon>Ascomycota</taxon>
        <taxon>Pezizomycotina</taxon>
        <taxon>Sordariomycetes</taxon>
        <taxon>Sordariomycetidae</taxon>
        <taxon>Magnaporthales</taxon>
        <taxon>Pyriculariaceae</taxon>
        <taxon>Pyricularia</taxon>
    </lineage>
</organism>